<protein>
    <submittedName>
        <fullName evidence="2">Uncharacterized protein</fullName>
    </submittedName>
</protein>
<evidence type="ECO:0000313" key="2">
    <source>
        <dbReference type="EMBL" id="KAK9985248.1"/>
    </source>
</evidence>
<reference evidence="2 3" key="1">
    <citation type="submission" date="2024-01" db="EMBL/GenBank/DDBJ databases">
        <title>A telomere-to-telomere, gap-free genome of sweet tea (Lithocarpus litseifolius).</title>
        <authorList>
            <person name="Zhou J."/>
        </authorList>
    </citation>
    <scope>NUCLEOTIDE SEQUENCE [LARGE SCALE GENOMIC DNA]</scope>
    <source>
        <strain evidence="2">Zhou-2022a</strain>
        <tissue evidence="2">Leaf</tissue>
    </source>
</reference>
<evidence type="ECO:0000256" key="1">
    <source>
        <dbReference type="SAM" id="MobiDB-lite"/>
    </source>
</evidence>
<evidence type="ECO:0000313" key="3">
    <source>
        <dbReference type="Proteomes" id="UP001459277"/>
    </source>
</evidence>
<organism evidence="2 3">
    <name type="scientific">Lithocarpus litseifolius</name>
    <dbReference type="NCBI Taxonomy" id="425828"/>
    <lineage>
        <taxon>Eukaryota</taxon>
        <taxon>Viridiplantae</taxon>
        <taxon>Streptophyta</taxon>
        <taxon>Embryophyta</taxon>
        <taxon>Tracheophyta</taxon>
        <taxon>Spermatophyta</taxon>
        <taxon>Magnoliopsida</taxon>
        <taxon>eudicotyledons</taxon>
        <taxon>Gunneridae</taxon>
        <taxon>Pentapetalae</taxon>
        <taxon>rosids</taxon>
        <taxon>fabids</taxon>
        <taxon>Fagales</taxon>
        <taxon>Fagaceae</taxon>
        <taxon>Lithocarpus</taxon>
    </lineage>
</organism>
<proteinExistence type="predicted"/>
<name>A0AAW2BIK8_9ROSI</name>
<comment type="caution">
    <text evidence="2">The sequence shown here is derived from an EMBL/GenBank/DDBJ whole genome shotgun (WGS) entry which is preliminary data.</text>
</comment>
<keyword evidence="3" id="KW-1185">Reference proteome</keyword>
<feature type="compositionally biased region" description="Polar residues" evidence="1">
    <location>
        <begin position="140"/>
        <end position="155"/>
    </location>
</feature>
<feature type="region of interest" description="Disordered" evidence="1">
    <location>
        <begin position="101"/>
        <end position="155"/>
    </location>
</feature>
<dbReference type="Proteomes" id="UP001459277">
    <property type="component" value="Unassembled WGS sequence"/>
</dbReference>
<gene>
    <name evidence="2" type="ORF">SO802_030199</name>
</gene>
<accession>A0AAW2BIK8</accession>
<sequence length="155" mass="18004">MGFSYLLRTNADAESFKTRFNIRRDVNISYYEEGDIEDQRFQKIPIRPEHCTSFGIKLRVALENFHALQWEVESFPLNSWGMVQRHNMALERWFPAAQPVGGQIVPQTTPRRANPPPAQQQRRKKKRVVDDPHPEFGSFLTDQPPKSTNVTTPIL</sequence>
<dbReference type="AlphaFoldDB" id="A0AAW2BIK8"/>
<dbReference type="EMBL" id="JAZDWU010000011">
    <property type="protein sequence ID" value="KAK9985248.1"/>
    <property type="molecule type" value="Genomic_DNA"/>
</dbReference>